<feature type="chain" id="PRO_5041274381" description="DUF2884 family protein" evidence="2">
    <location>
        <begin position="28"/>
        <end position="263"/>
    </location>
</feature>
<dbReference type="Pfam" id="PF11101">
    <property type="entry name" value="DUF2884"/>
    <property type="match status" value="1"/>
</dbReference>
<accession>A0AA37S0E8</accession>
<evidence type="ECO:0000313" key="3">
    <source>
        <dbReference type="EMBL" id="GLP98103.1"/>
    </source>
</evidence>
<dbReference type="InterPro" id="IPR021307">
    <property type="entry name" value="DUF2884"/>
</dbReference>
<dbReference type="RefSeq" id="WP_095504432.1">
    <property type="nucleotide sequence ID" value="NZ_BSNC01000019.1"/>
</dbReference>
<evidence type="ECO:0000256" key="1">
    <source>
        <dbReference type="SAM" id="Coils"/>
    </source>
</evidence>
<organism evidence="3 4">
    <name type="scientific">Paraferrimonas sedimenticola</name>
    <dbReference type="NCBI Taxonomy" id="375674"/>
    <lineage>
        <taxon>Bacteria</taxon>
        <taxon>Pseudomonadati</taxon>
        <taxon>Pseudomonadota</taxon>
        <taxon>Gammaproteobacteria</taxon>
        <taxon>Alteromonadales</taxon>
        <taxon>Ferrimonadaceae</taxon>
        <taxon>Paraferrimonas</taxon>
    </lineage>
</organism>
<sequence length="263" mass="29148">MLKQFKQWKVGLVLGLASLAPSLSAQAEVQCDLNIDQNFSIEGDKLTLGDKDASQMVLTPQGVFKDNKPVDLSAEAKAQAEKYRQMLVGKTPEIVDLVQQALKITETTLSELITPLLNEKNQQGLETLVNNMRERVSKMAGEDNRGYYFIGSDKAIDNFIDEETEAEMRDLLQSVAGQFMAEVGAQMMNGGDGAEALQQKMAQLQNLGTDLEARLKEQSEQLERQANKLCEDLKKVEPVEEKLNALMPELGNLRLFKPSDKGA</sequence>
<dbReference type="AlphaFoldDB" id="A0AA37S0E8"/>
<evidence type="ECO:0008006" key="5">
    <source>
        <dbReference type="Google" id="ProtNLM"/>
    </source>
</evidence>
<keyword evidence="4" id="KW-1185">Reference proteome</keyword>
<keyword evidence="2" id="KW-0732">Signal</keyword>
<comment type="caution">
    <text evidence="3">The sequence shown here is derived from an EMBL/GenBank/DDBJ whole genome shotgun (WGS) entry which is preliminary data.</text>
</comment>
<keyword evidence="1" id="KW-0175">Coiled coil</keyword>
<gene>
    <name evidence="3" type="ORF">GCM10007895_34100</name>
</gene>
<reference evidence="3" key="1">
    <citation type="journal article" date="2014" name="Int. J. Syst. Evol. Microbiol.">
        <title>Complete genome sequence of Corynebacterium casei LMG S-19264T (=DSM 44701T), isolated from a smear-ripened cheese.</title>
        <authorList>
            <consortium name="US DOE Joint Genome Institute (JGI-PGF)"/>
            <person name="Walter F."/>
            <person name="Albersmeier A."/>
            <person name="Kalinowski J."/>
            <person name="Ruckert C."/>
        </authorList>
    </citation>
    <scope>NUCLEOTIDE SEQUENCE</scope>
    <source>
        <strain evidence="3">NBRC 101628</strain>
    </source>
</reference>
<reference evidence="3" key="2">
    <citation type="submission" date="2023-01" db="EMBL/GenBank/DDBJ databases">
        <title>Draft genome sequence of Paraferrimonas sedimenticola strain NBRC 101628.</title>
        <authorList>
            <person name="Sun Q."/>
            <person name="Mori K."/>
        </authorList>
    </citation>
    <scope>NUCLEOTIDE SEQUENCE</scope>
    <source>
        <strain evidence="3">NBRC 101628</strain>
    </source>
</reference>
<evidence type="ECO:0000256" key="2">
    <source>
        <dbReference type="SAM" id="SignalP"/>
    </source>
</evidence>
<dbReference type="EMBL" id="BSNC01000019">
    <property type="protein sequence ID" value="GLP98103.1"/>
    <property type="molecule type" value="Genomic_DNA"/>
</dbReference>
<dbReference type="Proteomes" id="UP001161422">
    <property type="component" value="Unassembled WGS sequence"/>
</dbReference>
<proteinExistence type="predicted"/>
<protein>
    <recommendedName>
        <fullName evidence="5">DUF2884 family protein</fullName>
    </recommendedName>
</protein>
<name>A0AA37S0E8_9GAMM</name>
<feature type="coiled-coil region" evidence="1">
    <location>
        <begin position="194"/>
        <end position="232"/>
    </location>
</feature>
<feature type="signal peptide" evidence="2">
    <location>
        <begin position="1"/>
        <end position="27"/>
    </location>
</feature>
<evidence type="ECO:0000313" key="4">
    <source>
        <dbReference type="Proteomes" id="UP001161422"/>
    </source>
</evidence>